<keyword evidence="3" id="KW-1185">Reference proteome</keyword>
<gene>
    <name evidence="2" type="ORF">SGL43_06605</name>
</gene>
<dbReference type="EMBL" id="CAKXYP010000025">
    <property type="protein sequence ID" value="CAH9419550.1"/>
    <property type="molecule type" value="Genomic_DNA"/>
</dbReference>
<sequence length="41" mass="3746">MLCSAANAHSVAPTSAGEEGVGADGGGGTGADNTGDEEGQP</sequence>
<organism evidence="2 3">
    <name type="scientific">Streptomyces globisporus</name>
    <dbReference type="NCBI Taxonomy" id="1908"/>
    <lineage>
        <taxon>Bacteria</taxon>
        <taxon>Bacillati</taxon>
        <taxon>Actinomycetota</taxon>
        <taxon>Actinomycetes</taxon>
        <taxon>Kitasatosporales</taxon>
        <taxon>Streptomycetaceae</taxon>
        <taxon>Streptomyces</taxon>
    </lineage>
</organism>
<dbReference type="Proteomes" id="UP001154015">
    <property type="component" value="Unassembled WGS sequence"/>
</dbReference>
<comment type="caution">
    <text evidence="2">The sequence shown here is derived from an EMBL/GenBank/DDBJ whole genome shotgun (WGS) entry which is preliminary data.</text>
</comment>
<accession>A0ABN8V9Q3</accession>
<feature type="compositionally biased region" description="Gly residues" evidence="1">
    <location>
        <begin position="19"/>
        <end position="30"/>
    </location>
</feature>
<feature type="region of interest" description="Disordered" evidence="1">
    <location>
        <begin position="1"/>
        <end position="41"/>
    </location>
</feature>
<name>A0ABN8V9Q3_STRGL</name>
<evidence type="ECO:0000313" key="2">
    <source>
        <dbReference type="EMBL" id="CAH9419550.1"/>
    </source>
</evidence>
<reference evidence="2" key="1">
    <citation type="submission" date="2022-03" db="EMBL/GenBank/DDBJ databases">
        <authorList>
            <person name="Leyn A S."/>
        </authorList>
    </citation>
    <scope>NUCLEOTIDE SEQUENCE</scope>
    <source>
        <strain evidence="2">Streptomyces globisporus 4-3</strain>
    </source>
</reference>
<proteinExistence type="predicted"/>
<protein>
    <submittedName>
        <fullName evidence="2">Uncharacterized protein</fullName>
    </submittedName>
</protein>
<evidence type="ECO:0000256" key="1">
    <source>
        <dbReference type="SAM" id="MobiDB-lite"/>
    </source>
</evidence>
<evidence type="ECO:0000313" key="3">
    <source>
        <dbReference type="Proteomes" id="UP001154015"/>
    </source>
</evidence>